<feature type="domain" description="Secretion system C-terminal sorting" evidence="2">
    <location>
        <begin position="1408"/>
        <end position="1477"/>
    </location>
</feature>
<protein>
    <submittedName>
        <fullName evidence="3">T9SS type A sorting domain-containing protein</fullName>
    </submittedName>
</protein>
<keyword evidence="4" id="KW-1185">Reference proteome</keyword>
<feature type="non-terminal residue" evidence="3">
    <location>
        <position position="1481"/>
    </location>
</feature>
<accession>A0A7K3WPU1</accession>
<dbReference type="RefSeq" id="WP_163284813.1">
    <property type="nucleotide sequence ID" value="NZ_JAAGVY010000012.1"/>
</dbReference>
<sequence>MLSLLIILIGFISQDLKAQAPAVLSAPLSPQIEWKDIFWPETNMAGNPMSQDDSSQDWFFDVIEYKKNGNVAGYVAVGFSHDQDFATFTLEGSGSTVLDCYTATAAADGCAFFLDIGEIFGHVRQVVVFYDLDGNVTDFYRYNLGEIWGVTQDENEDIYLFGFGGNARNLTEGIEVNANNETQLGTGPIYYNPTTASQPVFPLTCTSTEGFARKANIIKIGTNGDVIWNNYYGLPNTLAAAHPLQGHLHSGVFNGNNLLAGGFSAAGPVGKNKFLLSVNKTTGHVNWRNEFEPGSDGEIYEITKKNNQYLISGADLPSPHIPGGIYNQGFVSLVTDTLGNLTSLSFDSPDFYYTPDDIPLAINSNNEIDPDLNGRTTSAIFTDNYLYWFIVANNEFAISANGIAEGVVVQMELDGTFEAIENFGEIRAYDLWVSGIPTDDGGFALVTSRQSPAHYDTGTLPGMNTLMDLNNPSGQTIGDCLTPLFPNCAYITNPSDIFWKLMSTCSYVRKYDSNFNLQWDKIWDSSDNAPRECVPGNLKQQECVYRIIQSSTDGGLLICGNTSDNLDDSYLVKLASDCGLADFYGKPEDPSLIVDYVDGIVDIDVNTTWSTPKKVLGTVRVKPGITLTILNTTVEFATDNSISSRIDVEPNGFLLVDNSTLTSGGDCDNFWAGIHVWGDSDENQYYDYSAGQYYQGRLKVKNNSIIENSATAITNWNRNHWDERGGIVQVENSTFKNCSRAIEFYSYQNFSSSGGPFPIKMPDKSYVHNTDFNVDNDIFLDLTTYAPQAQITLYRTDRLRIEGCNFTNSSTVAFAEYRGKAINSSSANYIVKAHCNDNFPPVGGCQNERGNTFTGWHKAIEALGGSAKRAISVSSSDFYENMIGVEIAGAENSEIYDNNFYLGDHPYNYFDVTFVQTNLGVYFNQTLVFSLEDNDFEASPTAANDGYGVLVYNSEGAENAIYKNSFTNLKVAANGLQVNKNTSSEGGVAAGQAGLQFICNTNEDNEIDFEVSRFPTQNDDFSNAGIRQNQGSGNPARPAGNIFSDPTADPTVFTHFTVNSTDIYGYFYNTDPPLYAEMTPGRVSIQPQLTVSKNCPSNFTTGPIVVVGYPQLYEKINEFGGLHYTYSQIIDNGNTQGIITEIEQTWPQNAWELRDELIARSPYNSAEVLIIAALREIMPHAMLLEVLLSNPDALRSGEVILKLENDLVNPLPQYMIDLLWASRDQTTLRTSMESALSELHFEVSRIQKRIISQKAFADSTSSEPDSMIYYMSKVKTVEANYNRASALADRNQYSASINLLDSMLNFYKLDASRQNECVALKSFYSLLESANAANRTEANLSTAEIAMVKGIVENPDAGLAGFRAQNLLCFHYNICYDAIGSPKSIATPQKPKATYNELIAEVNTTSAYPNPASSYVTIQFNFLRAEEKSILLVYDNLGRQVLSRNIGKIYDGQELIDTRKLTDGLYLYQLLQNGKKVSHGK</sequence>
<dbReference type="EMBL" id="JAAGVY010000012">
    <property type="protein sequence ID" value="NEN23508.1"/>
    <property type="molecule type" value="Genomic_DNA"/>
</dbReference>
<evidence type="ECO:0000259" key="2">
    <source>
        <dbReference type="Pfam" id="PF18962"/>
    </source>
</evidence>
<dbReference type="NCBIfam" id="TIGR04183">
    <property type="entry name" value="Por_Secre_tail"/>
    <property type="match status" value="1"/>
</dbReference>
<gene>
    <name evidence="3" type="ORF">G3O08_08345</name>
</gene>
<keyword evidence="1" id="KW-0732">Signal</keyword>
<evidence type="ECO:0000256" key="1">
    <source>
        <dbReference type="ARBA" id="ARBA00022729"/>
    </source>
</evidence>
<name>A0A7K3WPU1_9FLAO</name>
<evidence type="ECO:0000313" key="4">
    <source>
        <dbReference type="Proteomes" id="UP000486602"/>
    </source>
</evidence>
<comment type="caution">
    <text evidence="3">The sequence shown here is derived from an EMBL/GenBank/DDBJ whole genome shotgun (WGS) entry which is preliminary data.</text>
</comment>
<evidence type="ECO:0000313" key="3">
    <source>
        <dbReference type="EMBL" id="NEN23508.1"/>
    </source>
</evidence>
<organism evidence="3 4">
    <name type="scientific">Cryomorpha ignava</name>
    <dbReference type="NCBI Taxonomy" id="101383"/>
    <lineage>
        <taxon>Bacteria</taxon>
        <taxon>Pseudomonadati</taxon>
        <taxon>Bacteroidota</taxon>
        <taxon>Flavobacteriia</taxon>
        <taxon>Flavobacteriales</taxon>
        <taxon>Cryomorphaceae</taxon>
        <taxon>Cryomorpha</taxon>
    </lineage>
</organism>
<dbReference type="Pfam" id="PF18962">
    <property type="entry name" value="Por_Secre_tail"/>
    <property type="match status" value="1"/>
</dbReference>
<proteinExistence type="predicted"/>
<reference evidence="3 4" key="1">
    <citation type="submission" date="2020-02" db="EMBL/GenBank/DDBJ databases">
        <title>Out from the shadows clarifying the taxonomy of the family Cryomorphaceae and related taxa by utilizing the GTDB taxonomic framework.</title>
        <authorList>
            <person name="Bowman J.P."/>
        </authorList>
    </citation>
    <scope>NUCLEOTIDE SEQUENCE [LARGE SCALE GENOMIC DNA]</scope>
    <source>
        <strain evidence="3 4">QSSC 1-22</strain>
    </source>
</reference>
<dbReference type="InterPro" id="IPR026444">
    <property type="entry name" value="Secre_tail"/>
</dbReference>
<dbReference type="Proteomes" id="UP000486602">
    <property type="component" value="Unassembled WGS sequence"/>
</dbReference>